<dbReference type="OrthoDB" id="10480801at2759"/>
<protein>
    <recommendedName>
        <fullName evidence="1">DUF4817 domain-containing protein</fullName>
    </recommendedName>
</protein>
<dbReference type="EMBL" id="BLKM01008479">
    <property type="protein sequence ID" value="GFG33838.1"/>
    <property type="molecule type" value="Genomic_DNA"/>
</dbReference>
<dbReference type="InterPro" id="IPR032135">
    <property type="entry name" value="DUF4817"/>
</dbReference>
<accession>A0A6L2PT86</accession>
<evidence type="ECO:0000313" key="2">
    <source>
        <dbReference type="EMBL" id="GFG33838.1"/>
    </source>
</evidence>
<evidence type="ECO:0000259" key="1">
    <source>
        <dbReference type="Pfam" id="PF16087"/>
    </source>
</evidence>
<dbReference type="Proteomes" id="UP000502823">
    <property type="component" value="Unassembled WGS sequence"/>
</dbReference>
<dbReference type="Pfam" id="PF16087">
    <property type="entry name" value="DUF4817"/>
    <property type="match status" value="1"/>
</dbReference>
<proteinExistence type="predicted"/>
<sequence length="67" mass="8067">MARVRYAIQQRVYLVEMYFKYESARKCRRKFQCQFPAEPVPSRQTIHYLVNKLTTIGSLVDIKPDRK</sequence>
<reference evidence="3" key="1">
    <citation type="submission" date="2020-01" db="EMBL/GenBank/DDBJ databases">
        <title>Draft genome sequence of the Termite Coptotermes fromosanus.</title>
        <authorList>
            <person name="Itakura S."/>
            <person name="Yosikawa Y."/>
            <person name="Umezawa K."/>
        </authorList>
    </citation>
    <scope>NUCLEOTIDE SEQUENCE [LARGE SCALE GENOMIC DNA]</scope>
</reference>
<feature type="domain" description="DUF4817" evidence="1">
    <location>
        <begin position="8"/>
        <end position="59"/>
    </location>
</feature>
<keyword evidence="3" id="KW-1185">Reference proteome</keyword>
<dbReference type="AlphaFoldDB" id="A0A6L2PT86"/>
<gene>
    <name evidence="2" type="ORF">Cfor_11042</name>
</gene>
<organism evidence="2 3">
    <name type="scientific">Coptotermes formosanus</name>
    <name type="common">Formosan subterranean termite</name>
    <dbReference type="NCBI Taxonomy" id="36987"/>
    <lineage>
        <taxon>Eukaryota</taxon>
        <taxon>Metazoa</taxon>
        <taxon>Ecdysozoa</taxon>
        <taxon>Arthropoda</taxon>
        <taxon>Hexapoda</taxon>
        <taxon>Insecta</taxon>
        <taxon>Pterygota</taxon>
        <taxon>Neoptera</taxon>
        <taxon>Polyneoptera</taxon>
        <taxon>Dictyoptera</taxon>
        <taxon>Blattodea</taxon>
        <taxon>Blattoidea</taxon>
        <taxon>Termitoidae</taxon>
        <taxon>Rhinotermitidae</taxon>
        <taxon>Coptotermes</taxon>
    </lineage>
</organism>
<comment type="caution">
    <text evidence="2">The sequence shown here is derived from an EMBL/GenBank/DDBJ whole genome shotgun (WGS) entry which is preliminary data.</text>
</comment>
<dbReference type="InParanoid" id="A0A6L2PT86"/>
<evidence type="ECO:0000313" key="3">
    <source>
        <dbReference type="Proteomes" id="UP000502823"/>
    </source>
</evidence>
<name>A0A6L2PT86_COPFO</name>